<gene>
    <name evidence="1" type="ORF">MENTE1834_LOCUS24604</name>
</gene>
<evidence type="ECO:0000313" key="1">
    <source>
        <dbReference type="EMBL" id="CAK5077668.1"/>
    </source>
</evidence>
<keyword evidence="2" id="KW-1185">Reference proteome</keyword>
<proteinExistence type="predicted"/>
<protein>
    <submittedName>
        <fullName evidence="1">Uncharacterized protein</fullName>
    </submittedName>
</protein>
<evidence type="ECO:0000313" key="2">
    <source>
        <dbReference type="Proteomes" id="UP001497535"/>
    </source>
</evidence>
<accession>A0ACB0ZFL8</accession>
<organism evidence="1 2">
    <name type="scientific">Meloidogyne enterolobii</name>
    <name type="common">Root-knot nematode worm</name>
    <name type="synonym">Meloidogyne mayaguensis</name>
    <dbReference type="NCBI Taxonomy" id="390850"/>
    <lineage>
        <taxon>Eukaryota</taxon>
        <taxon>Metazoa</taxon>
        <taxon>Ecdysozoa</taxon>
        <taxon>Nematoda</taxon>
        <taxon>Chromadorea</taxon>
        <taxon>Rhabditida</taxon>
        <taxon>Tylenchina</taxon>
        <taxon>Tylenchomorpha</taxon>
        <taxon>Tylenchoidea</taxon>
        <taxon>Meloidogynidae</taxon>
        <taxon>Meloidogyninae</taxon>
        <taxon>Meloidogyne</taxon>
    </lineage>
</organism>
<name>A0ACB0ZFL8_MELEN</name>
<dbReference type="Proteomes" id="UP001497535">
    <property type="component" value="Unassembled WGS sequence"/>
</dbReference>
<comment type="caution">
    <text evidence="1">The sequence shown here is derived from an EMBL/GenBank/DDBJ whole genome shotgun (WGS) entry which is preliminary data.</text>
</comment>
<dbReference type="EMBL" id="CAVMJV010000032">
    <property type="protein sequence ID" value="CAK5077668.1"/>
    <property type="molecule type" value="Genomic_DNA"/>
</dbReference>
<sequence>MRHIRTLIKKKVVRPLTRKGNHHRKIRRGGGTSLNTLEESSPKNKERKVYVP</sequence>
<reference evidence="1" key="1">
    <citation type="submission" date="2023-11" db="EMBL/GenBank/DDBJ databases">
        <authorList>
            <person name="Poullet M."/>
        </authorList>
    </citation>
    <scope>NUCLEOTIDE SEQUENCE</scope>
    <source>
        <strain evidence="1">E1834</strain>
    </source>
</reference>